<organism evidence="3 5">
    <name type="scientific">Thalassovita autumnalis</name>
    <dbReference type="NCBI Taxonomy" id="2072972"/>
    <lineage>
        <taxon>Bacteria</taxon>
        <taxon>Pseudomonadati</taxon>
        <taxon>Pseudomonadota</taxon>
        <taxon>Alphaproteobacteria</taxon>
        <taxon>Rhodobacterales</taxon>
        <taxon>Roseobacteraceae</taxon>
        <taxon>Thalassovita</taxon>
    </lineage>
</organism>
<dbReference type="OrthoDB" id="5242885at2"/>
<dbReference type="RefSeq" id="WP_058241818.1">
    <property type="nucleotide sequence ID" value="NZ_CYSB01000025.1"/>
</dbReference>
<dbReference type="Gene3D" id="3.20.20.80">
    <property type="entry name" value="Glycosidases"/>
    <property type="match status" value="1"/>
</dbReference>
<evidence type="ECO:0000313" key="2">
    <source>
        <dbReference type="EMBL" id="CUH65332.1"/>
    </source>
</evidence>
<evidence type="ECO:0000313" key="5">
    <source>
        <dbReference type="Proteomes" id="UP000051887"/>
    </source>
</evidence>
<accession>A0A0P1FPF0</accession>
<dbReference type="AlphaFoldDB" id="A0A0P1FPF0"/>
<protein>
    <submittedName>
        <fullName evidence="3">Alpha-L-arabinofuranosidase</fullName>
    </submittedName>
</protein>
<dbReference type="SUPFAM" id="SSF51445">
    <property type="entry name" value="(Trans)glycosidases"/>
    <property type="match status" value="1"/>
</dbReference>
<dbReference type="EMBL" id="CYSC01000007">
    <property type="protein sequence ID" value="CUH70464.1"/>
    <property type="molecule type" value="Genomic_DNA"/>
</dbReference>
<feature type="compositionally biased region" description="Acidic residues" evidence="1">
    <location>
        <begin position="543"/>
        <end position="555"/>
    </location>
</feature>
<dbReference type="EMBL" id="CYSB01000025">
    <property type="protein sequence ID" value="CUH65332.1"/>
    <property type="molecule type" value="Genomic_DNA"/>
</dbReference>
<dbReference type="Proteomes" id="UP000051086">
    <property type="component" value="Unassembled WGS sequence"/>
</dbReference>
<dbReference type="InterPro" id="IPR017853">
    <property type="entry name" value="GH"/>
</dbReference>
<evidence type="ECO:0000313" key="3">
    <source>
        <dbReference type="EMBL" id="CUH70464.1"/>
    </source>
</evidence>
<sequence length="580" mass="64758">MIYLNAQSLGANEYTQELFGANVLSSRDQIGEDGTYDEKVAALGVEHIRYPGGSLTEDYFDLRNPDKETAIDPDTGNTVELLPYSEFMSYAEDNNIDVTVVLPTRYYLSQEEDASGHRTEAVDDQVLRDFIRDTLDGKYGEPTIRGFEIGNEYWGSGEMTALEYGRVSARMAEIVHQEINAHPQAELFQDIDILVQNGQNYGSSRLSNDYDHFLTGEEQLAAVIEDYNLGDLDPEVFIYNSGDVAWPKVMNEIIMSEYDKASEIEAVDGLALHIYSKGADNPGSRDFDLRTVEQTWDERFGELEKHITEWNLKATHNWDVTENYGLKQAHEMLNMTEEFTEHGVDSGFVWAIQQNNLTNLAGNEGEDVPLTVPGEMFRMMNEVLPNTTALDLSPDDRDEHEVTEEETSVHAFYSENTFVTFIASNNDEAQQTEIDFNQILEAGGTMRVEVLGVQDGYSPTDSNSPAEVTQLDPADVFRDGIFTAELDAYEIIRGVVEDPNYTEDFDRMVKLEQQANSDTEPDDEVLIVTPSEPDQPPAQPPAEENEPPAEEESPDDGGAMEAGMSGLLGFLPLLALLGGF</sequence>
<dbReference type="Proteomes" id="UP000051887">
    <property type="component" value="Unassembled WGS sequence"/>
</dbReference>
<reference evidence="2 4" key="2">
    <citation type="submission" date="2015-09" db="EMBL/GenBank/DDBJ databases">
        <authorList>
            <person name="Rodrigo-Torres L."/>
            <person name="Arahal D.R."/>
        </authorList>
    </citation>
    <scope>NUCLEOTIDE SEQUENCE [LARGE SCALE GENOMIC DNA]</scope>
    <source>
        <strain evidence="2 4">CECT 5118</strain>
    </source>
</reference>
<evidence type="ECO:0000313" key="4">
    <source>
        <dbReference type="Proteomes" id="UP000051086"/>
    </source>
</evidence>
<proteinExistence type="predicted"/>
<reference evidence="3 5" key="1">
    <citation type="submission" date="2015-09" db="EMBL/GenBank/DDBJ databases">
        <authorList>
            <consortium name="Swine Surveillance"/>
        </authorList>
    </citation>
    <scope>NUCLEOTIDE SEQUENCE [LARGE SCALE GENOMIC DNA]</scope>
    <source>
        <strain evidence="3 5">5120</strain>
    </source>
</reference>
<name>A0A0P1FPF0_9RHOB</name>
<gene>
    <name evidence="2" type="ORF">TL5118_01260</name>
    <name evidence="3" type="ORF">TL5120_00240</name>
</gene>
<feature type="region of interest" description="Disordered" evidence="1">
    <location>
        <begin position="514"/>
        <end position="564"/>
    </location>
</feature>
<keyword evidence="4" id="KW-1185">Reference proteome</keyword>
<evidence type="ECO:0000256" key="1">
    <source>
        <dbReference type="SAM" id="MobiDB-lite"/>
    </source>
</evidence>